<proteinExistence type="predicted"/>
<accession>A0A8J5WQP5</accession>
<dbReference type="EMBL" id="JAAALK010000080">
    <property type="protein sequence ID" value="KAG8093352.1"/>
    <property type="molecule type" value="Genomic_DNA"/>
</dbReference>
<evidence type="ECO:0000313" key="2">
    <source>
        <dbReference type="Proteomes" id="UP000729402"/>
    </source>
</evidence>
<name>A0A8J5WQP5_ZIZPA</name>
<dbReference type="Proteomes" id="UP000729402">
    <property type="component" value="Unassembled WGS sequence"/>
</dbReference>
<sequence length="116" mass="13428">MQLMGSRDNRETKIYMAMRGVEGKQSEGRERGRNVGVLSVQKYHYHHCNEWQRVCRQIEGEWRTLRRAKGWTAVSHHANGTFWEARRLTGLVGEHALLRFAHALHAQPGARTHDVA</sequence>
<comment type="caution">
    <text evidence="1">The sequence shown here is derived from an EMBL/GenBank/DDBJ whole genome shotgun (WGS) entry which is preliminary data.</text>
</comment>
<reference evidence="1" key="2">
    <citation type="submission" date="2021-02" db="EMBL/GenBank/DDBJ databases">
        <authorList>
            <person name="Kimball J.A."/>
            <person name="Haas M.W."/>
            <person name="Macchietto M."/>
            <person name="Kono T."/>
            <person name="Duquette J."/>
            <person name="Shao M."/>
        </authorList>
    </citation>
    <scope>NUCLEOTIDE SEQUENCE</scope>
    <source>
        <tissue evidence="1">Fresh leaf tissue</tissue>
    </source>
</reference>
<keyword evidence="2" id="KW-1185">Reference proteome</keyword>
<reference evidence="1" key="1">
    <citation type="journal article" date="2021" name="bioRxiv">
        <title>Whole Genome Assembly and Annotation of Northern Wild Rice, Zizania palustris L., Supports a Whole Genome Duplication in the Zizania Genus.</title>
        <authorList>
            <person name="Haas M."/>
            <person name="Kono T."/>
            <person name="Macchietto M."/>
            <person name="Millas R."/>
            <person name="McGilp L."/>
            <person name="Shao M."/>
            <person name="Duquette J."/>
            <person name="Hirsch C.N."/>
            <person name="Kimball J."/>
        </authorList>
    </citation>
    <scope>NUCLEOTIDE SEQUENCE</scope>
    <source>
        <tissue evidence="1">Fresh leaf tissue</tissue>
    </source>
</reference>
<gene>
    <name evidence="1" type="ORF">GUJ93_ZPchr0012g20855</name>
</gene>
<dbReference type="AlphaFoldDB" id="A0A8J5WQP5"/>
<evidence type="ECO:0000313" key="1">
    <source>
        <dbReference type="EMBL" id="KAG8093352.1"/>
    </source>
</evidence>
<protein>
    <submittedName>
        <fullName evidence="1">Uncharacterized protein</fullName>
    </submittedName>
</protein>
<organism evidence="1 2">
    <name type="scientific">Zizania palustris</name>
    <name type="common">Northern wild rice</name>
    <dbReference type="NCBI Taxonomy" id="103762"/>
    <lineage>
        <taxon>Eukaryota</taxon>
        <taxon>Viridiplantae</taxon>
        <taxon>Streptophyta</taxon>
        <taxon>Embryophyta</taxon>
        <taxon>Tracheophyta</taxon>
        <taxon>Spermatophyta</taxon>
        <taxon>Magnoliopsida</taxon>
        <taxon>Liliopsida</taxon>
        <taxon>Poales</taxon>
        <taxon>Poaceae</taxon>
        <taxon>BOP clade</taxon>
        <taxon>Oryzoideae</taxon>
        <taxon>Oryzeae</taxon>
        <taxon>Zizaniinae</taxon>
        <taxon>Zizania</taxon>
    </lineage>
</organism>